<evidence type="ECO:0000256" key="2">
    <source>
        <dbReference type="SAM" id="MobiDB-lite"/>
    </source>
</evidence>
<dbReference type="GO" id="GO:0140938">
    <property type="term" value="F:histone H3 methyltransferase activity"/>
    <property type="evidence" value="ECO:0000318"/>
    <property type="project" value="GO_Central"/>
</dbReference>
<gene>
    <name evidence="3" type="primary">WBGene00095225</name>
</gene>
<accession>A0A2A6CU96</accession>
<dbReference type="PANTHER" id="PTHR47250">
    <property type="entry name" value="HISTONE-LYSINE N-METHYLTRANSFERASE SET-6"/>
    <property type="match status" value="1"/>
</dbReference>
<dbReference type="GO" id="GO:0000785">
    <property type="term" value="C:chromatin"/>
    <property type="evidence" value="ECO:0000318"/>
    <property type="project" value="GO_Central"/>
</dbReference>
<dbReference type="Pfam" id="PF00856">
    <property type="entry name" value="SET"/>
    <property type="match status" value="1"/>
</dbReference>
<accession>A0A8R1U5N6</accession>
<evidence type="ECO:0000313" key="3">
    <source>
        <dbReference type="EnsemblMetazoa" id="PPA05671.1"/>
    </source>
</evidence>
<dbReference type="SMART" id="SM00317">
    <property type="entry name" value="SET"/>
    <property type="match status" value="1"/>
</dbReference>
<dbReference type="InterPro" id="IPR001214">
    <property type="entry name" value="SET_dom"/>
</dbReference>
<evidence type="ECO:0000256" key="1">
    <source>
        <dbReference type="SAM" id="Coils"/>
    </source>
</evidence>
<dbReference type="Gene3D" id="2.170.270.10">
    <property type="entry name" value="SET domain"/>
    <property type="match status" value="1"/>
</dbReference>
<sequence length="643" mass="73352">MGRPKKWSTGTRIEEVHHIPQIREKGRSSFRERLAPKVAYLFSFVAEYGIKVPVLGPLIFNSSETTIAHLHKKIGDTQGAQHAVHNHIQRKRRAASNANTEISTNPHSHRCKQTKLVKEDGEENMDPDLPSVFADSMIDHGEDGTINQGNTHAASIARRQKSSSTTQRRETRSLSRRKTRSTRRIIAATFIPIRKIQKMRKEKTNDDTKRKTEMEKAEIKEDFLRRMEARNKQLIDPKVFLHLVKLAKNPTRRIDLFPKMPKDDKSTMWHISSQLATMEVFTKKTVTGKRRKPMNIEDRKKISWDKERIRKLILNDFSSEASLKYEELSPKVFKEGSANVKFIDATTTQQSSQKTFKPPYKHIEKTVDAANYRQDKNWQEGKEFQISCECNPREGGCKIETCPCMQASVAVNNRVVESRKTKDNELHAIVECGGHCLCCQNGTCAASRIQFKENDIDVVLQNEMGFGFRALVPYQTGDPIVAFTGIRQVGVDGEEALYAYTAANLDFVNGEAAWMRKKSGIKDRNARSFFINPKKKGNCASMICHSLWANADFINIYRGGMKYTDPECCIYAKEPIEPGQFVYLSYGKSYGIPIGKCRCSQLLCNSDAVALLMKRLDNKQARMRQLEKAVFAAADRRSRESRR</sequence>
<keyword evidence="4" id="KW-1185">Reference proteome</keyword>
<reference evidence="3" key="2">
    <citation type="submission" date="2022-06" db="UniProtKB">
        <authorList>
            <consortium name="EnsemblMetazoa"/>
        </authorList>
    </citation>
    <scope>IDENTIFICATION</scope>
    <source>
        <strain evidence="3">PS312</strain>
    </source>
</reference>
<dbReference type="Proteomes" id="UP000005239">
    <property type="component" value="Unassembled WGS sequence"/>
</dbReference>
<protein>
    <submittedName>
        <fullName evidence="3">SET domain-containing protein</fullName>
    </submittedName>
</protein>
<dbReference type="InterPro" id="IPR053105">
    <property type="entry name" value="Class_V-like_SAM-MTase"/>
</dbReference>
<name>A0A2A6CU96_PRIPA</name>
<dbReference type="AlphaFoldDB" id="A0A2A6CU96"/>
<dbReference type="SUPFAM" id="SSF82199">
    <property type="entry name" value="SET domain"/>
    <property type="match status" value="1"/>
</dbReference>
<organism evidence="3 4">
    <name type="scientific">Pristionchus pacificus</name>
    <name type="common">Parasitic nematode worm</name>
    <dbReference type="NCBI Taxonomy" id="54126"/>
    <lineage>
        <taxon>Eukaryota</taxon>
        <taxon>Metazoa</taxon>
        <taxon>Ecdysozoa</taxon>
        <taxon>Nematoda</taxon>
        <taxon>Chromadorea</taxon>
        <taxon>Rhabditida</taxon>
        <taxon>Rhabditina</taxon>
        <taxon>Diplogasteromorpha</taxon>
        <taxon>Diplogasteroidea</taxon>
        <taxon>Neodiplogasteridae</taxon>
        <taxon>Pristionchus</taxon>
    </lineage>
</organism>
<reference evidence="4" key="1">
    <citation type="journal article" date="2008" name="Nat. Genet.">
        <title>The Pristionchus pacificus genome provides a unique perspective on nematode lifestyle and parasitism.</title>
        <authorList>
            <person name="Dieterich C."/>
            <person name="Clifton S.W."/>
            <person name="Schuster L.N."/>
            <person name="Chinwalla A."/>
            <person name="Delehaunty K."/>
            <person name="Dinkelacker I."/>
            <person name="Fulton L."/>
            <person name="Fulton R."/>
            <person name="Godfrey J."/>
            <person name="Minx P."/>
            <person name="Mitreva M."/>
            <person name="Roeseler W."/>
            <person name="Tian H."/>
            <person name="Witte H."/>
            <person name="Yang S.P."/>
            <person name="Wilson R.K."/>
            <person name="Sommer R.J."/>
        </authorList>
    </citation>
    <scope>NUCLEOTIDE SEQUENCE [LARGE SCALE GENOMIC DNA]</scope>
    <source>
        <strain evidence="4">PS312</strain>
    </source>
</reference>
<proteinExistence type="predicted"/>
<dbReference type="InterPro" id="IPR046341">
    <property type="entry name" value="SET_dom_sf"/>
</dbReference>
<dbReference type="PANTHER" id="PTHR47250:SF3">
    <property type="entry name" value="HISTONE-LYSINE N-METHYLTRANSFERASE SET-6"/>
    <property type="match status" value="1"/>
</dbReference>
<dbReference type="EnsemblMetazoa" id="PPA05671.1">
    <property type="protein sequence ID" value="PPA05671.1"/>
    <property type="gene ID" value="WBGene00095225"/>
</dbReference>
<keyword evidence="1" id="KW-0175">Coiled coil</keyword>
<feature type="coiled-coil region" evidence="1">
    <location>
        <begin position="609"/>
        <end position="636"/>
    </location>
</feature>
<evidence type="ECO:0000313" key="4">
    <source>
        <dbReference type="Proteomes" id="UP000005239"/>
    </source>
</evidence>
<feature type="region of interest" description="Disordered" evidence="2">
    <location>
        <begin position="142"/>
        <end position="181"/>
    </location>
</feature>